<keyword evidence="8" id="KW-0067">ATP-binding</keyword>
<comment type="caution">
    <text evidence="14">The sequence shown here is derived from an EMBL/GenBank/DDBJ whole genome shotgun (WGS) entry which is preliminary data.</text>
</comment>
<evidence type="ECO:0000256" key="11">
    <source>
        <dbReference type="ARBA" id="ARBA00023136"/>
    </source>
</evidence>
<keyword evidence="5 12" id="KW-0812">Transmembrane</keyword>
<keyword evidence="3" id="KW-0597">Phosphoprotein</keyword>
<dbReference type="Gene3D" id="1.10.287.130">
    <property type="match status" value="1"/>
</dbReference>
<dbReference type="SMART" id="SM00387">
    <property type="entry name" value="HATPase_c"/>
    <property type="match status" value="1"/>
</dbReference>
<evidence type="ECO:0000256" key="7">
    <source>
        <dbReference type="ARBA" id="ARBA00022777"/>
    </source>
</evidence>
<dbReference type="EMBL" id="JAKZFC010000001">
    <property type="protein sequence ID" value="MCH7321182.1"/>
    <property type="molecule type" value="Genomic_DNA"/>
</dbReference>
<dbReference type="Gene3D" id="3.30.565.10">
    <property type="entry name" value="Histidine kinase-like ATPase, C-terminal domain"/>
    <property type="match status" value="1"/>
</dbReference>
<keyword evidence="7 14" id="KW-0418">Kinase</keyword>
<evidence type="ECO:0000256" key="8">
    <source>
        <dbReference type="ARBA" id="ARBA00022840"/>
    </source>
</evidence>
<dbReference type="InterPro" id="IPR005467">
    <property type="entry name" value="His_kinase_dom"/>
</dbReference>
<feature type="transmembrane region" description="Helical" evidence="12">
    <location>
        <begin position="173"/>
        <end position="192"/>
    </location>
</feature>
<dbReference type="Pfam" id="PF14689">
    <property type="entry name" value="SPOB_a"/>
    <property type="match status" value="1"/>
</dbReference>
<dbReference type="InterPro" id="IPR000014">
    <property type="entry name" value="PAS"/>
</dbReference>
<dbReference type="InterPro" id="IPR003594">
    <property type="entry name" value="HATPase_dom"/>
</dbReference>
<keyword evidence="10" id="KW-0902">Two-component regulatory system</keyword>
<feature type="domain" description="Histidine kinase" evidence="13">
    <location>
        <begin position="332"/>
        <end position="527"/>
    </location>
</feature>
<evidence type="ECO:0000313" key="15">
    <source>
        <dbReference type="Proteomes" id="UP001316087"/>
    </source>
</evidence>
<evidence type="ECO:0000256" key="2">
    <source>
        <dbReference type="ARBA" id="ARBA00022475"/>
    </source>
</evidence>
<dbReference type="SUPFAM" id="SSF103190">
    <property type="entry name" value="Sensory domain-like"/>
    <property type="match status" value="1"/>
</dbReference>
<dbReference type="Proteomes" id="UP001316087">
    <property type="component" value="Unassembled WGS sequence"/>
</dbReference>
<reference evidence="14 15" key="1">
    <citation type="submission" date="2022-03" db="EMBL/GenBank/DDBJ databases">
        <authorList>
            <person name="Jo J.-H."/>
            <person name="Im W.-T."/>
        </authorList>
    </citation>
    <scope>NUCLEOTIDE SEQUENCE [LARGE SCALE GENOMIC DNA]</scope>
    <source>
        <strain evidence="14 15">MA9</strain>
    </source>
</reference>
<keyword evidence="15" id="KW-1185">Reference proteome</keyword>
<keyword evidence="11 12" id="KW-0472">Membrane</keyword>
<dbReference type="InterPro" id="IPR039506">
    <property type="entry name" value="SPOB_a"/>
</dbReference>
<name>A0ABS9UA32_9BACL</name>
<dbReference type="Gene3D" id="3.30.450.20">
    <property type="entry name" value="PAS domain"/>
    <property type="match status" value="2"/>
</dbReference>
<sequence length="527" mass="59482">MKRSSWNFRFFKYNMILAVIIIFVVLISAYYMLGKIVEKEIGERAVNVAEVTALHPVVIEGLKKDTTSPEIQEIAKQIQKSAEAEYVVIGDENEIRYAHPVKERIGQRMVGDDNEEALIHGQSYMSIAEGTLGEALRGKAPVFDENRNIIGVVSVGYLFEDIFSMNINYTKNLLLVLAIAIVLSVLLSSYLANKLKKQLLNYEPQEIVKILSERNVILETIREAIIMVDRNGIITLSNQAANDILTSNNSVIGENIKQVLPNTQLLRVMETGKEQLNRVMTINGTKTLVNRIPLVNNGEVSGVVASFRPFEEIDLVANELSQVKQFIESLRAQTHEYNNFLYTISGLIQLNEYEEALYLIHSERLGNHALIAFINEHIKDMFINGLIIGFYNRAKELKVTLVLDEDSSCGKLGHLMEKHMFISILGNLMTNAFEAVEHLEEEERIIRIYIYESEKEVICEIEDSGEGIREDQMKEIFKLRSSTKDKDTRGYGLHIVQDNLKALNGTIAIEKGDLGGALFIVSIPKEG</sequence>
<evidence type="ECO:0000313" key="14">
    <source>
        <dbReference type="EMBL" id="MCH7321182.1"/>
    </source>
</evidence>
<dbReference type="SUPFAM" id="SSF55890">
    <property type="entry name" value="Sporulation response regulatory protein Spo0B"/>
    <property type="match status" value="1"/>
</dbReference>
<dbReference type="InterPro" id="IPR035965">
    <property type="entry name" value="PAS-like_dom_sf"/>
</dbReference>
<evidence type="ECO:0000256" key="3">
    <source>
        <dbReference type="ARBA" id="ARBA00022553"/>
    </source>
</evidence>
<dbReference type="PANTHER" id="PTHR43547:SF3">
    <property type="entry name" value="SENSOR PROTEIN CITS"/>
    <property type="match status" value="1"/>
</dbReference>
<dbReference type="Pfam" id="PF00989">
    <property type="entry name" value="PAS"/>
    <property type="match status" value="1"/>
</dbReference>
<dbReference type="SUPFAM" id="SSF55785">
    <property type="entry name" value="PYP-like sensor domain (PAS domain)"/>
    <property type="match status" value="1"/>
</dbReference>
<evidence type="ECO:0000256" key="1">
    <source>
        <dbReference type="ARBA" id="ARBA00004651"/>
    </source>
</evidence>
<evidence type="ECO:0000256" key="6">
    <source>
        <dbReference type="ARBA" id="ARBA00022741"/>
    </source>
</evidence>
<dbReference type="RefSeq" id="WP_241368216.1">
    <property type="nucleotide sequence ID" value="NZ_JAKZFC010000001.1"/>
</dbReference>
<protein>
    <submittedName>
        <fullName evidence="14">Sensor histidine kinase</fullName>
    </submittedName>
</protein>
<dbReference type="PANTHER" id="PTHR43547">
    <property type="entry name" value="TWO-COMPONENT HISTIDINE KINASE"/>
    <property type="match status" value="1"/>
</dbReference>
<evidence type="ECO:0000256" key="12">
    <source>
        <dbReference type="SAM" id="Phobius"/>
    </source>
</evidence>
<keyword evidence="2" id="KW-1003">Cell membrane</keyword>
<dbReference type="CDD" id="cd00130">
    <property type="entry name" value="PAS"/>
    <property type="match status" value="1"/>
</dbReference>
<evidence type="ECO:0000256" key="10">
    <source>
        <dbReference type="ARBA" id="ARBA00023012"/>
    </source>
</evidence>
<dbReference type="Pfam" id="PF17203">
    <property type="entry name" value="sCache_3_2"/>
    <property type="match status" value="1"/>
</dbReference>
<dbReference type="Pfam" id="PF02518">
    <property type="entry name" value="HATPase_c"/>
    <property type="match status" value="1"/>
</dbReference>
<dbReference type="SMART" id="SM00091">
    <property type="entry name" value="PAS"/>
    <property type="match status" value="1"/>
</dbReference>
<proteinExistence type="predicted"/>
<keyword evidence="6" id="KW-0547">Nucleotide-binding</keyword>
<organism evidence="14 15">
    <name type="scientific">Solibacillus palustris</name>
    <dbReference type="NCBI Taxonomy" id="2908203"/>
    <lineage>
        <taxon>Bacteria</taxon>
        <taxon>Bacillati</taxon>
        <taxon>Bacillota</taxon>
        <taxon>Bacilli</taxon>
        <taxon>Bacillales</taxon>
        <taxon>Caryophanaceae</taxon>
        <taxon>Solibacillus</taxon>
    </lineage>
</organism>
<comment type="subcellular location">
    <subcellularLocation>
        <location evidence="1">Cell membrane</location>
        <topology evidence="1">Multi-pass membrane protein</topology>
    </subcellularLocation>
</comment>
<dbReference type="InterPro" id="IPR013767">
    <property type="entry name" value="PAS_fold"/>
</dbReference>
<dbReference type="InterPro" id="IPR033463">
    <property type="entry name" value="sCache_3"/>
</dbReference>
<evidence type="ECO:0000256" key="5">
    <source>
        <dbReference type="ARBA" id="ARBA00022692"/>
    </source>
</evidence>
<gene>
    <name evidence="14" type="ORF">LZ480_04690</name>
</gene>
<keyword evidence="4" id="KW-0808">Transferase</keyword>
<evidence type="ECO:0000256" key="9">
    <source>
        <dbReference type="ARBA" id="ARBA00022989"/>
    </source>
</evidence>
<evidence type="ECO:0000259" key="13">
    <source>
        <dbReference type="PROSITE" id="PS50109"/>
    </source>
</evidence>
<evidence type="ECO:0000256" key="4">
    <source>
        <dbReference type="ARBA" id="ARBA00022679"/>
    </source>
</evidence>
<dbReference type="GO" id="GO:0016301">
    <property type="term" value="F:kinase activity"/>
    <property type="evidence" value="ECO:0007669"/>
    <property type="project" value="UniProtKB-KW"/>
</dbReference>
<dbReference type="SUPFAM" id="SSF55874">
    <property type="entry name" value="ATPase domain of HSP90 chaperone/DNA topoisomerase II/histidine kinase"/>
    <property type="match status" value="1"/>
</dbReference>
<dbReference type="PROSITE" id="PS50109">
    <property type="entry name" value="HIS_KIN"/>
    <property type="match status" value="1"/>
</dbReference>
<dbReference type="InterPro" id="IPR016120">
    <property type="entry name" value="Sig_transdc_His_kin_SpoOB"/>
</dbReference>
<dbReference type="InterPro" id="IPR036890">
    <property type="entry name" value="HATPase_C_sf"/>
</dbReference>
<feature type="transmembrane region" description="Helical" evidence="12">
    <location>
        <begin position="13"/>
        <end position="33"/>
    </location>
</feature>
<accession>A0ABS9UA32</accession>
<keyword evidence="9 12" id="KW-1133">Transmembrane helix</keyword>
<dbReference type="InterPro" id="IPR029151">
    <property type="entry name" value="Sensor-like_sf"/>
</dbReference>